<accession>A0A9D1KMQ7</accession>
<dbReference type="InterPro" id="IPR003741">
    <property type="entry name" value="LUD_dom"/>
</dbReference>
<evidence type="ECO:0000259" key="1">
    <source>
        <dbReference type="Pfam" id="PF02589"/>
    </source>
</evidence>
<proteinExistence type="predicted"/>
<evidence type="ECO:0000313" key="2">
    <source>
        <dbReference type="EMBL" id="HIT75002.1"/>
    </source>
</evidence>
<dbReference type="Pfam" id="PF02589">
    <property type="entry name" value="LUD_dom"/>
    <property type="match status" value="1"/>
</dbReference>
<name>A0A9D1KMQ7_9ACTN</name>
<dbReference type="PANTHER" id="PTHR47153:SF2">
    <property type="entry name" value="LACTATE UTILIZATION PROTEIN B"/>
    <property type="match status" value="1"/>
</dbReference>
<organism evidence="2 3">
    <name type="scientific">Candidatus Avipropionibacterium avicola</name>
    <dbReference type="NCBI Taxonomy" id="2840701"/>
    <lineage>
        <taxon>Bacteria</taxon>
        <taxon>Bacillati</taxon>
        <taxon>Actinomycetota</taxon>
        <taxon>Actinomycetes</taxon>
        <taxon>Propionibacteriales</taxon>
        <taxon>Propionibacteriaceae</taxon>
        <taxon>Propionibacteriaceae incertae sedis</taxon>
        <taxon>Candidatus Avipropionibacterium</taxon>
    </lineage>
</organism>
<dbReference type="SUPFAM" id="SSF100950">
    <property type="entry name" value="NagB/RpiA/CoA transferase-like"/>
    <property type="match status" value="1"/>
</dbReference>
<reference evidence="2" key="2">
    <citation type="journal article" date="2021" name="PeerJ">
        <title>Extensive microbial diversity within the chicken gut microbiome revealed by metagenomics and culture.</title>
        <authorList>
            <person name="Gilroy R."/>
            <person name="Ravi A."/>
            <person name="Getino M."/>
            <person name="Pursley I."/>
            <person name="Horton D.L."/>
            <person name="Alikhan N.F."/>
            <person name="Baker D."/>
            <person name="Gharbi K."/>
            <person name="Hall N."/>
            <person name="Watson M."/>
            <person name="Adriaenssens E.M."/>
            <person name="Foster-Nyarko E."/>
            <person name="Jarju S."/>
            <person name="Secka A."/>
            <person name="Antonio M."/>
            <person name="Oren A."/>
            <person name="Chaudhuri R.R."/>
            <person name="La Ragione R."/>
            <person name="Hildebrand F."/>
            <person name="Pallen M.J."/>
        </authorList>
    </citation>
    <scope>NUCLEOTIDE SEQUENCE</scope>
    <source>
        <strain evidence="2">ChiGjej1B1-24693</strain>
    </source>
</reference>
<protein>
    <submittedName>
        <fullName evidence="2">Lactate utilization protein</fullName>
    </submittedName>
</protein>
<feature type="domain" description="LUD" evidence="1">
    <location>
        <begin position="64"/>
        <end position="167"/>
    </location>
</feature>
<sequence length="173" mass="18890">MPPFPDAAHVALGDEQLRRNLGHATSTIRTKRLNAVAELPDWQELRMAGASIKDDTLAHLDEHLEQFAAAATAAGATVHWARDAEEACAIGVEIAQRHQVDEVVKVKSMATQEIELNEALEAAGIAAWETDLAELIVQLGGDTPSHFLVPAIHRNRHEIADIFTRRMGEVGRP</sequence>
<comment type="caution">
    <text evidence="2">The sequence shown here is derived from an EMBL/GenBank/DDBJ whole genome shotgun (WGS) entry which is preliminary data.</text>
</comment>
<dbReference type="InterPro" id="IPR004452">
    <property type="entry name" value="LutB/LldF"/>
</dbReference>
<dbReference type="Proteomes" id="UP000886842">
    <property type="component" value="Unassembled WGS sequence"/>
</dbReference>
<dbReference type="AlphaFoldDB" id="A0A9D1KMQ7"/>
<reference evidence="2" key="1">
    <citation type="submission" date="2020-10" db="EMBL/GenBank/DDBJ databases">
        <authorList>
            <person name="Gilroy R."/>
        </authorList>
    </citation>
    <scope>NUCLEOTIDE SEQUENCE</scope>
    <source>
        <strain evidence="2">ChiGjej1B1-24693</strain>
    </source>
</reference>
<dbReference type="GO" id="GO:0006089">
    <property type="term" value="P:lactate metabolic process"/>
    <property type="evidence" value="ECO:0007669"/>
    <property type="project" value="InterPro"/>
</dbReference>
<dbReference type="InterPro" id="IPR037171">
    <property type="entry name" value="NagB/RpiA_transferase-like"/>
</dbReference>
<feature type="non-terminal residue" evidence="2">
    <location>
        <position position="173"/>
    </location>
</feature>
<gene>
    <name evidence="2" type="ORF">IAA98_05405</name>
</gene>
<dbReference type="EMBL" id="DVLP01000162">
    <property type="protein sequence ID" value="HIT75002.1"/>
    <property type="molecule type" value="Genomic_DNA"/>
</dbReference>
<dbReference type="PANTHER" id="PTHR47153">
    <property type="entry name" value="LACTATE UTILIZATION PROTEIN B"/>
    <property type="match status" value="1"/>
</dbReference>
<evidence type="ECO:0000313" key="3">
    <source>
        <dbReference type="Proteomes" id="UP000886842"/>
    </source>
</evidence>